<evidence type="ECO:0000256" key="1">
    <source>
        <dbReference type="SAM" id="MobiDB-lite"/>
    </source>
</evidence>
<organism evidence="2 3">
    <name type="scientific">Apiospora aurea</name>
    <dbReference type="NCBI Taxonomy" id="335848"/>
    <lineage>
        <taxon>Eukaryota</taxon>
        <taxon>Fungi</taxon>
        <taxon>Dikarya</taxon>
        <taxon>Ascomycota</taxon>
        <taxon>Pezizomycotina</taxon>
        <taxon>Sordariomycetes</taxon>
        <taxon>Xylariomycetidae</taxon>
        <taxon>Amphisphaeriales</taxon>
        <taxon>Apiosporaceae</taxon>
        <taxon>Apiospora</taxon>
    </lineage>
</organism>
<proteinExistence type="predicted"/>
<reference evidence="2 3" key="1">
    <citation type="submission" date="2023-01" db="EMBL/GenBank/DDBJ databases">
        <title>Analysis of 21 Apiospora genomes using comparative genomics revels a genus with tremendous synthesis potential of carbohydrate active enzymes and secondary metabolites.</title>
        <authorList>
            <person name="Sorensen T."/>
        </authorList>
    </citation>
    <scope>NUCLEOTIDE SEQUENCE [LARGE SCALE GENOMIC DNA]</scope>
    <source>
        <strain evidence="2 3">CBS 24483</strain>
    </source>
</reference>
<comment type="caution">
    <text evidence="2">The sequence shown here is derived from an EMBL/GenBank/DDBJ whole genome shotgun (WGS) entry which is preliminary data.</text>
</comment>
<dbReference type="Proteomes" id="UP001391051">
    <property type="component" value="Unassembled WGS sequence"/>
</dbReference>
<accession>A0ABR1QJ89</accession>
<gene>
    <name evidence="2" type="ORF">PG986_005739</name>
</gene>
<evidence type="ECO:0000313" key="3">
    <source>
        <dbReference type="Proteomes" id="UP001391051"/>
    </source>
</evidence>
<dbReference type="GeneID" id="92075023"/>
<sequence length="85" mass="9510">MPATENHPWTLSSPGVYTQTHDSFAQFYADWVARESESERTSLIVASVVKIRARFRSSSDTHPAGPRINDDEMQMRLKQSVGGDA</sequence>
<evidence type="ECO:0000313" key="2">
    <source>
        <dbReference type="EMBL" id="KAK7956517.1"/>
    </source>
</evidence>
<protein>
    <submittedName>
        <fullName evidence="2">Uncharacterized protein</fullName>
    </submittedName>
</protein>
<dbReference type="RefSeq" id="XP_066701823.1">
    <property type="nucleotide sequence ID" value="XM_066841961.1"/>
</dbReference>
<dbReference type="EMBL" id="JAQQWE010000004">
    <property type="protein sequence ID" value="KAK7956517.1"/>
    <property type="molecule type" value="Genomic_DNA"/>
</dbReference>
<name>A0ABR1QJ89_9PEZI</name>
<feature type="region of interest" description="Disordered" evidence="1">
    <location>
        <begin position="57"/>
        <end position="85"/>
    </location>
</feature>
<keyword evidence="3" id="KW-1185">Reference proteome</keyword>